<keyword evidence="2" id="KW-1185">Reference proteome</keyword>
<dbReference type="Proteomes" id="UP000031668">
    <property type="component" value="Unassembled WGS sequence"/>
</dbReference>
<sequence>MAYKNTKLFQLECLVCSGVVTFQYRIRLIPSAEVILDDTLNQLKKLFSVSGIPLPCPAVSFHLENIFTMGFRKNYRIMNYTSIYLYLKEIFLYSRRIMQY</sequence>
<reference evidence="1 2" key="1">
    <citation type="journal article" date="2014" name="Genome Biol. Evol.">
        <title>The genome of the myxosporean Thelohanellus kitauei shows adaptations to nutrient acquisition within its fish host.</title>
        <authorList>
            <person name="Yang Y."/>
            <person name="Xiong J."/>
            <person name="Zhou Z."/>
            <person name="Huo F."/>
            <person name="Miao W."/>
            <person name="Ran C."/>
            <person name="Liu Y."/>
            <person name="Zhang J."/>
            <person name="Feng J."/>
            <person name="Wang M."/>
            <person name="Wang M."/>
            <person name="Wang L."/>
            <person name="Yao B."/>
        </authorList>
    </citation>
    <scope>NUCLEOTIDE SEQUENCE [LARGE SCALE GENOMIC DNA]</scope>
    <source>
        <strain evidence="1">Wuqing</strain>
    </source>
</reference>
<gene>
    <name evidence="1" type="ORF">RF11_12569</name>
</gene>
<evidence type="ECO:0000313" key="1">
    <source>
        <dbReference type="EMBL" id="KII74716.1"/>
    </source>
</evidence>
<organism evidence="1 2">
    <name type="scientific">Thelohanellus kitauei</name>
    <name type="common">Myxosporean</name>
    <dbReference type="NCBI Taxonomy" id="669202"/>
    <lineage>
        <taxon>Eukaryota</taxon>
        <taxon>Metazoa</taxon>
        <taxon>Cnidaria</taxon>
        <taxon>Myxozoa</taxon>
        <taxon>Myxosporea</taxon>
        <taxon>Bivalvulida</taxon>
        <taxon>Platysporina</taxon>
        <taxon>Myxobolidae</taxon>
        <taxon>Thelohanellus</taxon>
    </lineage>
</organism>
<proteinExistence type="predicted"/>
<name>A0A0C2N514_THEKT</name>
<dbReference type="AlphaFoldDB" id="A0A0C2N514"/>
<dbReference type="EMBL" id="JWZT01000301">
    <property type="protein sequence ID" value="KII74716.1"/>
    <property type="molecule type" value="Genomic_DNA"/>
</dbReference>
<protein>
    <submittedName>
        <fullName evidence="1">Uncharacterized protein</fullName>
    </submittedName>
</protein>
<comment type="caution">
    <text evidence="1">The sequence shown here is derived from an EMBL/GenBank/DDBJ whole genome shotgun (WGS) entry which is preliminary data.</text>
</comment>
<accession>A0A0C2N514</accession>
<evidence type="ECO:0000313" key="2">
    <source>
        <dbReference type="Proteomes" id="UP000031668"/>
    </source>
</evidence>